<dbReference type="NCBIfam" id="TIGR00621">
    <property type="entry name" value="ssb"/>
    <property type="match status" value="1"/>
</dbReference>
<reference evidence="4 5" key="1">
    <citation type="journal article" date="2016" name="Int. J. Syst. Evol. Microbiol.">
        <title>Panacibacter ginsenosidivorans gen. nov., sp. nov., with ginsenoside converting activity isolated from soil of a ginseng field.</title>
        <authorList>
            <person name="Siddiqi M.Z."/>
            <person name="Muhammad Shafi S."/>
            <person name="Choi K.D."/>
            <person name="Im W.T."/>
        </authorList>
    </citation>
    <scope>NUCLEOTIDE SEQUENCE [LARGE SCALE GENOMIC DNA]</scope>
    <source>
        <strain evidence="4 5">Gsoil1550</strain>
    </source>
</reference>
<dbReference type="CDD" id="cd04496">
    <property type="entry name" value="SSB_OBF"/>
    <property type="match status" value="1"/>
</dbReference>
<comment type="caution">
    <text evidence="2">Lacks conserved residue(s) required for the propagation of feature annotation.</text>
</comment>
<dbReference type="Proteomes" id="UP000321533">
    <property type="component" value="Chromosome"/>
</dbReference>
<organism evidence="4 5">
    <name type="scientific">Panacibacter ginsenosidivorans</name>
    <dbReference type="NCBI Taxonomy" id="1813871"/>
    <lineage>
        <taxon>Bacteria</taxon>
        <taxon>Pseudomonadati</taxon>
        <taxon>Bacteroidota</taxon>
        <taxon>Chitinophagia</taxon>
        <taxon>Chitinophagales</taxon>
        <taxon>Chitinophagaceae</taxon>
        <taxon>Panacibacter</taxon>
    </lineage>
</organism>
<dbReference type="PANTHER" id="PTHR10302">
    <property type="entry name" value="SINGLE-STRANDED DNA-BINDING PROTEIN"/>
    <property type="match status" value="1"/>
</dbReference>
<dbReference type="OrthoDB" id="677746at2"/>
<proteinExistence type="inferred from homology"/>
<evidence type="ECO:0000313" key="4">
    <source>
        <dbReference type="EMBL" id="QEC69358.1"/>
    </source>
</evidence>
<dbReference type="AlphaFoldDB" id="A0A5B8VGC6"/>
<dbReference type="GO" id="GO:0009295">
    <property type="term" value="C:nucleoid"/>
    <property type="evidence" value="ECO:0007669"/>
    <property type="project" value="TreeGrafter"/>
</dbReference>
<dbReference type="InterPro" id="IPR000424">
    <property type="entry name" value="Primosome_PriB/ssb"/>
</dbReference>
<dbReference type="EMBL" id="CP042435">
    <property type="protein sequence ID" value="QEC69358.1"/>
    <property type="molecule type" value="Genomic_DNA"/>
</dbReference>
<dbReference type="Pfam" id="PF00436">
    <property type="entry name" value="SSB"/>
    <property type="match status" value="1"/>
</dbReference>
<evidence type="ECO:0000256" key="3">
    <source>
        <dbReference type="PIRNR" id="PIRNR002070"/>
    </source>
</evidence>
<evidence type="ECO:0000256" key="1">
    <source>
        <dbReference type="ARBA" id="ARBA00023125"/>
    </source>
</evidence>
<keyword evidence="1 2" id="KW-0238">DNA-binding</keyword>
<dbReference type="GO" id="GO:0006260">
    <property type="term" value="P:DNA replication"/>
    <property type="evidence" value="ECO:0007669"/>
    <property type="project" value="InterPro"/>
</dbReference>
<dbReference type="InterPro" id="IPR011344">
    <property type="entry name" value="ssDNA-bd"/>
</dbReference>
<keyword evidence="5" id="KW-1185">Reference proteome</keyword>
<dbReference type="KEGG" id="pgin:FRZ67_19355"/>
<dbReference type="PIRSF" id="PIRSF002070">
    <property type="entry name" value="SSB"/>
    <property type="match status" value="1"/>
</dbReference>
<dbReference type="HAMAP" id="MF_00984">
    <property type="entry name" value="SSB"/>
    <property type="match status" value="1"/>
</dbReference>
<accession>A0A5B8VGC6</accession>
<dbReference type="PANTHER" id="PTHR10302:SF0">
    <property type="entry name" value="SINGLE-STRANDED DNA-BINDING PROTEIN, MITOCHONDRIAL"/>
    <property type="match status" value="1"/>
</dbReference>
<dbReference type="GO" id="GO:0003697">
    <property type="term" value="F:single-stranded DNA binding"/>
    <property type="evidence" value="ECO:0007669"/>
    <property type="project" value="UniProtKB-UniRule"/>
</dbReference>
<dbReference type="SUPFAM" id="SSF50249">
    <property type="entry name" value="Nucleic acid-binding proteins"/>
    <property type="match status" value="1"/>
</dbReference>
<dbReference type="RefSeq" id="WP_147192235.1">
    <property type="nucleotide sequence ID" value="NZ_CP042435.1"/>
</dbReference>
<evidence type="ECO:0000313" key="5">
    <source>
        <dbReference type="Proteomes" id="UP000321533"/>
    </source>
</evidence>
<comment type="subunit">
    <text evidence="2">Homotetramer.</text>
</comment>
<dbReference type="Gene3D" id="2.40.50.140">
    <property type="entry name" value="Nucleic acid-binding proteins"/>
    <property type="match status" value="1"/>
</dbReference>
<sequence length="109" mass="12673">MKTQNKIQLIGYVGKDPVISTASNGSKLARMRIATDRFFKDENNKPVKQTAWHNILAWEKKADFAENNFLKGSHILIEGRIRYRNYKDKNGEPRHIAEIIAEMLMNLDR</sequence>
<dbReference type="PROSITE" id="PS50935">
    <property type="entry name" value="SSB"/>
    <property type="match status" value="1"/>
</dbReference>
<protein>
    <recommendedName>
        <fullName evidence="2 3">Single-stranded DNA-binding protein</fullName>
        <shortName evidence="2">SSB</shortName>
    </recommendedName>
</protein>
<evidence type="ECO:0000256" key="2">
    <source>
        <dbReference type="HAMAP-Rule" id="MF_00984"/>
    </source>
</evidence>
<name>A0A5B8VGC6_9BACT</name>
<dbReference type="InterPro" id="IPR012340">
    <property type="entry name" value="NA-bd_OB-fold"/>
</dbReference>
<gene>
    <name evidence="4" type="primary">ssb</name>
    <name evidence="4" type="ORF">FRZ67_19355</name>
</gene>